<dbReference type="Proteomes" id="UP000637819">
    <property type="component" value="Chromosome"/>
</dbReference>
<dbReference type="InterPro" id="IPR021309">
    <property type="entry name" value="YgaP-like_TM"/>
</dbReference>
<proteinExistence type="predicted"/>
<feature type="domain" description="Inner membrane protein YgaP-like transmembrane" evidence="1">
    <location>
        <begin position="1"/>
        <end position="65"/>
    </location>
</feature>
<dbReference type="AlphaFoldDB" id="A0A8T8E655"/>
<dbReference type="GeneID" id="62875203"/>
<dbReference type="RefSeq" id="WP_204749068.1">
    <property type="nucleotide sequence ID" value="NZ_CP069188.1"/>
</dbReference>
<name>A0A8T8E655_9EURY</name>
<dbReference type="Pfam" id="PF11127">
    <property type="entry name" value="YgaP-like_TM"/>
    <property type="match status" value="1"/>
</dbReference>
<dbReference type="OrthoDB" id="100832at2157"/>
<gene>
    <name evidence="2" type="ORF">JMJ58_08725</name>
</gene>
<evidence type="ECO:0000313" key="3">
    <source>
        <dbReference type="Proteomes" id="UP000637819"/>
    </source>
</evidence>
<evidence type="ECO:0000313" key="2">
    <source>
        <dbReference type="EMBL" id="QRV16930.1"/>
    </source>
</evidence>
<keyword evidence="3" id="KW-1185">Reference proteome</keyword>
<dbReference type="EMBL" id="CP069188">
    <property type="protein sequence ID" value="QRV16930.1"/>
    <property type="molecule type" value="Genomic_DNA"/>
</dbReference>
<evidence type="ECO:0000259" key="1">
    <source>
        <dbReference type="Pfam" id="PF11127"/>
    </source>
</evidence>
<dbReference type="KEGG" id="hsal:JMJ58_08725"/>
<protein>
    <submittedName>
        <fullName evidence="2">DUF2892 domain-containing protein</fullName>
    </submittedName>
</protein>
<accession>A0A8T8E655</accession>
<sequence length="66" mass="7003">MDRNVGGFDRVLRIVLGAALLLIGYRNRDRTAGTLAFIAGSDIVATAIIRRCPVNAVLGIDTCSAE</sequence>
<reference evidence="2 3" key="1">
    <citation type="submission" date="2021-01" db="EMBL/GenBank/DDBJ databases">
        <title>Genome Sequence and Methylation Pattern of Haloterrigena salifodinae BOL5-1, An Extremely Halophilic Archaeon from a Bolivian Salt Mine.</title>
        <authorList>
            <person name="DasSarma P."/>
            <person name="Anton B.P."/>
            <person name="DasSarma S.L."/>
            <person name="von Ehrenheim H.A.L."/>
            <person name="Martinez F.L."/>
            <person name="Guzman D."/>
            <person name="Roberts R.J."/>
            <person name="DasSarma S."/>
        </authorList>
    </citation>
    <scope>NUCLEOTIDE SEQUENCE [LARGE SCALE GENOMIC DNA]</scope>
    <source>
        <strain evidence="2 3">BOL5-1</strain>
    </source>
</reference>
<organism evidence="2 3">
    <name type="scientific">Haloterrigena salifodinae</name>
    <dbReference type="NCBI Taxonomy" id="2675099"/>
    <lineage>
        <taxon>Archaea</taxon>
        <taxon>Methanobacteriati</taxon>
        <taxon>Methanobacteriota</taxon>
        <taxon>Stenosarchaea group</taxon>
        <taxon>Halobacteria</taxon>
        <taxon>Halobacteriales</taxon>
        <taxon>Natrialbaceae</taxon>
        <taxon>Haloterrigena</taxon>
    </lineage>
</organism>